<keyword evidence="2" id="KW-1185">Reference proteome</keyword>
<organism evidence="1 2">
    <name type="scientific">Rubus argutus</name>
    <name type="common">Southern blackberry</name>
    <dbReference type="NCBI Taxonomy" id="59490"/>
    <lineage>
        <taxon>Eukaryota</taxon>
        <taxon>Viridiplantae</taxon>
        <taxon>Streptophyta</taxon>
        <taxon>Embryophyta</taxon>
        <taxon>Tracheophyta</taxon>
        <taxon>Spermatophyta</taxon>
        <taxon>Magnoliopsida</taxon>
        <taxon>eudicotyledons</taxon>
        <taxon>Gunneridae</taxon>
        <taxon>Pentapetalae</taxon>
        <taxon>rosids</taxon>
        <taxon>fabids</taxon>
        <taxon>Rosales</taxon>
        <taxon>Rosaceae</taxon>
        <taxon>Rosoideae</taxon>
        <taxon>Rosoideae incertae sedis</taxon>
        <taxon>Rubus</taxon>
    </lineage>
</organism>
<reference evidence="1 2" key="1">
    <citation type="journal article" date="2023" name="G3 (Bethesda)">
        <title>A chromosome-length genome assembly and annotation of blackberry (Rubus argutus, cv. 'Hillquist').</title>
        <authorList>
            <person name="Bruna T."/>
            <person name="Aryal R."/>
            <person name="Dudchenko O."/>
            <person name="Sargent D.J."/>
            <person name="Mead D."/>
            <person name="Buti M."/>
            <person name="Cavallini A."/>
            <person name="Hytonen T."/>
            <person name="Andres J."/>
            <person name="Pham M."/>
            <person name="Weisz D."/>
            <person name="Mascagni F."/>
            <person name="Usai G."/>
            <person name="Natali L."/>
            <person name="Bassil N."/>
            <person name="Fernandez G.E."/>
            <person name="Lomsadze A."/>
            <person name="Armour M."/>
            <person name="Olukolu B."/>
            <person name="Poorten T."/>
            <person name="Britton C."/>
            <person name="Davik J."/>
            <person name="Ashrafi H."/>
            <person name="Aiden E.L."/>
            <person name="Borodovsky M."/>
            <person name="Worthington M."/>
        </authorList>
    </citation>
    <scope>NUCLEOTIDE SEQUENCE [LARGE SCALE GENOMIC DNA]</scope>
    <source>
        <strain evidence="1">PI 553951</strain>
    </source>
</reference>
<comment type="caution">
    <text evidence="1">The sequence shown here is derived from an EMBL/GenBank/DDBJ whole genome shotgun (WGS) entry which is preliminary data.</text>
</comment>
<name>A0AAW1YR26_RUBAR</name>
<gene>
    <name evidence="1" type="ORF">M0R45_006428</name>
</gene>
<dbReference type="EMBL" id="JBEDUW010000001">
    <property type="protein sequence ID" value="KAK9950965.1"/>
    <property type="molecule type" value="Genomic_DNA"/>
</dbReference>
<evidence type="ECO:0000313" key="1">
    <source>
        <dbReference type="EMBL" id="KAK9950965.1"/>
    </source>
</evidence>
<dbReference type="AlphaFoldDB" id="A0AAW1YR26"/>
<evidence type="ECO:0008006" key="3">
    <source>
        <dbReference type="Google" id="ProtNLM"/>
    </source>
</evidence>
<accession>A0AAW1YR26</accession>
<evidence type="ECO:0000313" key="2">
    <source>
        <dbReference type="Proteomes" id="UP001457282"/>
    </source>
</evidence>
<sequence>MIALRSCNEAPSSSCDDNCRAQEFGEALEMFLGAGVVSGYRSMPFTHGALHCASFWMLISSKFDMSVMKGYGIQDSWTKSVVIENSCPMELSFDSYEPFIFLCNGEILMFNGDDPRVVVYYNQGAEFQGN</sequence>
<dbReference type="Proteomes" id="UP001457282">
    <property type="component" value="Unassembled WGS sequence"/>
</dbReference>
<proteinExistence type="predicted"/>
<protein>
    <recommendedName>
        <fullName evidence="3">F-box protein</fullName>
    </recommendedName>
</protein>